<sequence length="70" mass="7635">MAYSGVTISIALLALFDLGSCLQCYQCNSQSDPTCKDPFGSKNLVILPRDLVDGKMVLPYVPVWTPTQPN</sequence>
<evidence type="ECO:0000256" key="1">
    <source>
        <dbReference type="SAM" id="SignalP"/>
    </source>
</evidence>
<accession>A0A5E4PZI4</accession>
<evidence type="ECO:0000313" key="3">
    <source>
        <dbReference type="Proteomes" id="UP000324832"/>
    </source>
</evidence>
<name>A0A5E4PZI4_9NEOP</name>
<keyword evidence="1" id="KW-0732">Signal</keyword>
<dbReference type="EMBL" id="FZQP02000781">
    <property type="protein sequence ID" value="VVC90374.1"/>
    <property type="molecule type" value="Genomic_DNA"/>
</dbReference>
<protein>
    <recommendedName>
        <fullName evidence="4">Protein quiver</fullName>
    </recommendedName>
</protein>
<feature type="chain" id="PRO_5022764865" description="Protein quiver" evidence="1">
    <location>
        <begin position="22"/>
        <end position="70"/>
    </location>
</feature>
<reference evidence="2 3" key="1">
    <citation type="submission" date="2017-07" db="EMBL/GenBank/DDBJ databases">
        <authorList>
            <person name="Talla V."/>
            <person name="Backstrom N."/>
        </authorList>
    </citation>
    <scope>NUCLEOTIDE SEQUENCE [LARGE SCALE GENOMIC DNA]</scope>
</reference>
<dbReference type="Proteomes" id="UP000324832">
    <property type="component" value="Unassembled WGS sequence"/>
</dbReference>
<keyword evidence="3" id="KW-1185">Reference proteome</keyword>
<gene>
    <name evidence="2" type="ORF">LSINAPIS_LOCUS3295</name>
</gene>
<organism evidence="2 3">
    <name type="scientific">Leptidea sinapis</name>
    <dbReference type="NCBI Taxonomy" id="189913"/>
    <lineage>
        <taxon>Eukaryota</taxon>
        <taxon>Metazoa</taxon>
        <taxon>Ecdysozoa</taxon>
        <taxon>Arthropoda</taxon>
        <taxon>Hexapoda</taxon>
        <taxon>Insecta</taxon>
        <taxon>Pterygota</taxon>
        <taxon>Neoptera</taxon>
        <taxon>Endopterygota</taxon>
        <taxon>Lepidoptera</taxon>
        <taxon>Glossata</taxon>
        <taxon>Ditrysia</taxon>
        <taxon>Papilionoidea</taxon>
        <taxon>Pieridae</taxon>
        <taxon>Dismorphiinae</taxon>
        <taxon>Leptidea</taxon>
    </lineage>
</organism>
<feature type="signal peptide" evidence="1">
    <location>
        <begin position="1"/>
        <end position="21"/>
    </location>
</feature>
<proteinExistence type="predicted"/>
<evidence type="ECO:0000313" key="2">
    <source>
        <dbReference type="EMBL" id="VVC90374.1"/>
    </source>
</evidence>
<dbReference type="AlphaFoldDB" id="A0A5E4PZI4"/>
<evidence type="ECO:0008006" key="4">
    <source>
        <dbReference type="Google" id="ProtNLM"/>
    </source>
</evidence>